<evidence type="ECO:0000313" key="9">
    <source>
        <dbReference type="Proteomes" id="UP001157006"/>
    </source>
</evidence>
<dbReference type="GO" id="GO:0003677">
    <property type="term" value="F:DNA binding"/>
    <property type="evidence" value="ECO:0007669"/>
    <property type="project" value="InterPro"/>
</dbReference>
<evidence type="ECO:0000256" key="3">
    <source>
        <dbReference type="ARBA" id="ARBA00022478"/>
    </source>
</evidence>
<keyword evidence="5" id="KW-0548">Nucleotidyltransferase</keyword>
<dbReference type="Gene3D" id="3.90.1100.10">
    <property type="match status" value="1"/>
</dbReference>
<dbReference type="PANTHER" id="PTHR20856">
    <property type="entry name" value="DNA-DIRECTED RNA POLYMERASE I SUBUNIT 2"/>
    <property type="match status" value="1"/>
</dbReference>
<evidence type="ECO:0000256" key="2">
    <source>
        <dbReference type="ARBA" id="ARBA00012418"/>
    </source>
</evidence>
<proteinExistence type="inferred from homology"/>
<protein>
    <recommendedName>
        <fullName evidence="2">DNA-directed RNA polymerase</fullName>
        <ecNumber evidence="2">2.7.7.6</ecNumber>
    </recommendedName>
</protein>
<evidence type="ECO:0000256" key="5">
    <source>
        <dbReference type="ARBA" id="ARBA00022695"/>
    </source>
</evidence>
<dbReference type="GO" id="GO:0006351">
    <property type="term" value="P:DNA-templated transcription"/>
    <property type="evidence" value="ECO:0007669"/>
    <property type="project" value="InterPro"/>
</dbReference>
<gene>
    <name evidence="8" type="ORF">VFH_IV038120</name>
</gene>
<keyword evidence="3" id="KW-0240">DNA-directed RNA polymerase</keyword>
<reference evidence="8 9" key="1">
    <citation type="submission" date="2023-01" db="EMBL/GenBank/DDBJ databases">
        <authorList>
            <person name="Kreplak J."/>
        </authorList>
    </citation>
    <scope>NUCLEOTIDE SEQUENCE [LARGE SCALE GENOMIC DNA]</scope>
</reference>
<dbReference type="Pfam" id="PF04563">
    <property type="entry name" value="RNA_pol_Rpb2_1"/>
    <property type="match status" value="1"/>
</dbReference>
<dbReference type="Proteomes" id="UP001157006">
    <property type="component" value="Chromosome 4"/>
</dbReference>
<evidence type="ECO:0000256" key="4">
    <source>
        <dbReference type="ARBA" id="ARBA00022679"/>
    </source>
</evidence>
<dbReference type="EC" id="2.7.7.6" evidence="2"/>
<dbReference type="AlphaFoldDB" id="A0AAV1AEG6"/>
<evidence type="ECO:0000259" key="7">
    <source>
        <dbReference type="Pfam" id="PF04563"/>
    </source>
</evidence>
<evidence type="ECO:0000313" key="8">
    <source>
        <dbReference type="EMBL" id="CAI8607434.1"/>
    </source>
</evidence>
<feature type="domain" description="RNA polymerase beta subunit protrusion" evidence="7">
    <location>
        <begin position="20"/>
        <end position="134"/>
    </location>
</feature>
<organism evidence="8 9">
    <name type="scientific">Vicia faba</name>
    <name type="common">Broad bean</name>
    <name type="synonym">Faba vulgaris</name>
    <dbReference type="NCBI Taxonomy" id="3906"/>
    <lineage>
        <taxon>Eukaryota</taxon>
        <taxon>Viridiplantae</taxon>
        <taxon>Streptophyta</taxon>
        <taxon>Embryophyta</taxon>
        <taxon>Tracheophyta</taxon>
        <taxon>Spermatophyta</taxon>
        <taxon>Magnoliopsida</taxon>
        <taxon>eudicotyledons</taxon>
        <taxon>Gunneridae</taxon>
        <taxon>Pentapetalae</taxon>
        <taxon>rosids</taxon>
        <taxon>fabids</taxon>
        <taxon>Fabales</taxon>
        <taxon>Fabaceae</taxon>
        <taxon>Papilionoideae</taxon>
        <taxon>50 kb inversion clade</taxon>
        <taxon>NPAAA clade</taxon>
        <taxon>Hologalegina</taxon>
        <taxon>IRL clade</taxon>
        <taxon>Fabeae</taxon>
        <taxon>Vicia</taxon>
    </lineage>
</organism>
<dbReference type="GO" id="GO:0032549">
    <property type="term" value="F:ribonucleoside binding"/>
    <property type="evidence" value="ECO:0007669"/>
    <property type="project" value="InterPro"/>
</dbReference>
<dbReference type="GO" id="GO:0003899">
    <property type="term" value="F:DNA-directed RNA polymerase activity"/>
    <property type="evidence" value="ECO:0007669"/>
    <property type="project" value="UniProtKB-EC"/>
</dbReference>
<comment type="similarity">
    <text evidence="1">Belongs to the RNA polymerase beta chain family.</text>
</comment>
<dbReference type="EMBL" id="OX451739">
    <property type="protein sequence ID" value="CAI8607434.1"/>
    <property type="molecule type" value="Genomic_DNA"/>
</dbReference>
<evidence type="ECO:0000256" key="6">
    <source>
        <dbReference type="ARBA" id="ARBA00023163"/>
    </source>
</evidence>
<evidence type="ECO:0000256" key="1">
    <source>
        <dbReference type="ARBA" id="ARBA00006835"/>
    </source>
</evidence>
<sequence>MEPVREEISLVSEFLKDRGISKPHLDSFNQFVNVDLKKIVEDNGSIRLSKDNRFFLRILNARVGAPTRTPLECRTCDLTYTAPIFADIEYSQGIKNEILTLKQNQVEIGRMPIMVRSCCCVLYEKQEAELAKLGFLNTRGAF</sequence>
<dbReference type="SUPFAM" id="SSF64484">
    <property type="entry name" value="beta and beta-prime subunits of DNA dependent RNA-polymerase"/>
    <property type="match status" value="1"/>
</dbReference>
<accession>A0AAV1AEG6</accession>
<dbReference type="InterPro" id="IPR007644">
    <property type="entry name" value="RNA_pol_bsu_protrusion"/>
</dbReference>
<keyword evidence="6" id="KW-0804">Transcription</keyword>
<keyword evidence="9" id="KW-1185">Reference proteome</keyword>
<keyword evidence="4" id="KW-0808">Transferase</keyword>
<dbReference type="GO" id="GO:0000428">
    <property type="term" value="C:DNA-directed RNA polymerase complex"/>
    <property type="evidence" value="ECO:0007669"/>
    <property type="project" value="UniProtKB-KW"/>
</dbReference>
<name>A0AAV1AEG6_VICFA</name>
<dbReference type="InterPro" id="IPR015712">
    <property type="entry name" value="DNA-dir_RNA_pol_su2"/>
</dbReference>